<evidence type="ECO:0000256" key="1">
    <source>
        <dbReference type="SAM" id="Phobius"/>
    </source>
</evidence>
<dbReference type="EMBL" id="JACIFD010000020">
    <property type="protein sequence ID" value="MBB4072209.1"/>
    <property type="molecule type" value="Genomic_DNA"/>
</dbReference>
<feature type="transmembrane region" description="Helical" evidence="1">
    <location>
        <begin position="115"/>
        <end position="136"/>
    </location>
</feature>
<dbReference type="Proteomes" id="UP000571183">
    <property type="component" value="Unassembled WGS sequence"/>
</dbReference>
<keyword evidence="4" id="KW-1185">Reference proteome</keyword>
<reference evidence="2" key="1">
    <citation type="submission" date="2020-08" db="EMBL/GenBank/DDBJ databases">
        <title>Sequencing the genomes of 1000 actinobacteria strains.</title>
        <authorList>
            <person name="Klenk H.-P."/>
        </authorList>
    </citation>
    <scope>NUCLEOTIDE SEQUENCE [LARGE SCALE GENOMIC DNA]</scope>
    <source>
        <strain evidence="2">DSM 27064</strain>
    </source>
</reference>
<keyword evidence="1" id="KW-1133">Transmembrane helix</keyword>
<evidence type="ECO:0000313" key="2">
    <source>
        <dbReference type="EMBL" id="MBB4072209.1"/>
    </source>
</evidence>
<dbReference type="Gene3D" id="1.20.120.1220">
    <property type="match status" value="1"/>
</dbReference>
<protein>
    <submittedName>
        <fullName evidence="2">Flp pilus assembly protein protease CpaA</fullName>
    </submittedName>
</protein>
<dbReference type="GO" id="GO:0006508">
    <property type="term" value="P:proteolysis"/>
    <property type="evidence" value="ECO:0007669"/>
    <property type="project" value="UniProtKB-KW"/>
</dbReference>
<feature type="transmembrane region" description="Helical" evidence="1">
    <location>
        <begin position="36"/>
        <end position="57"/>
    </location>
</feature>
<organism evidence="2 4">
    <name type="scientific">Canibacter oris</name>
    <dbReference type="NCBI Taxonomy" id="1365628"/>
    <lineage>
        <taxon>Bacteria</taxon>
        <taxon>Bacillati</taxon>
        <taxon>Actinomycetota</taxon>
        <taxon>Actinomycetes</taxon>
        <taxon>Micrococcales</taxon>
        <taxon>Microbacteriaceae</taxon>
        <taxon>Canibacter</taxon>
    </lineage>
</organism>
<dbReference type="GO" id="GO:0008233">
    <property type="term" value="F:peptidase activity"/>
    <property type="evidence" value="ECO:0007669"/>
    <property type="project" value="UniProtKB-KW"/>
</dbReference>
<dbReference type="AlphaFoldDB" id="A0A840DRR1"/>
<sequence>MLYLTLASGINLLVFAACSVLWCRADVRTRRIPNRLLIMVTGSFVALVVVVAVLLLVDQPQQVALTAAGAKWVTAAATGVAVTVLTVLLAPAAVGRGDLKLLGLLVTQLLWYGNIDSIAVFLMALAVTTAVTVMLSSSRAHLRGAVVGVGGATTAAAARTVAYAPALTAACWLSLAATWIFR</sequence>
<evidence type="ECO:0000313" key="3">
    <source>
        <dbReference type="EMBL" id="MBB4072225.1"/>
    </source>
</evidence>
<dbReference type="EMBL" id="JACIFD010000021">
    <property type="protein sequence ID" value="MBB4072225.1"/>
    <property type="molecule type" value="Genomic_DNA"/>
</dbReference>
<feature type="transmembrane region" description="Helical" evidence="1">
    <location>
        <begin position="156"/>
        <end position="181"/>
    </location>
</feature>
<accession>A0A840DRR1</accession>
<gene>
    <name evidence="2" type="ORF">F5897_001539</name>
    <name evidence="3" type="ORF">F5897_001555</name>
</gene>
<proteinExistence type="predicted"/>
<keyword evidence="2" id="KW-0378">Hydrolase</keyword>
<keyword evidence="1" id="KW-0812">Transmembrane</keyword>
<evidence type="ECO:0000313" key="4">
    <source>
        <dbReference type="Proteomes" id="UP000571183"/>
    </source>
</evidence>
<keyword evidence="2" id="KW-0645">Protease</keyword>
<keyword evidence="1" id="KW-0472">Membrane</keyword>
<name>A0A840DRR1_9MICO</name>
<feature type="transmembrane region" description="Helical" evidence="1">
    <location>
        <begin position="6"/>
        <end position="24"/>
    </location>
</feature>
<feature type="transmembrane region" description="Helical" evidence="1">
    <location>
        <begin position="72"/>
        <end position="94"/>
    </location>
</feature>
<comment type="caution">
    <text evidence="2">The sequence shown here is derived from an EMBL/GenBank/DDBJ whole genome shotgun (WGS) entry which is preliminary data.</text>
</comment>